<gene>
    <name evidence="3" type="ORF">EXH44_04095</name>
</gene>
<keyword evidence="4" id="KW-1185">Reference proteome</keyword>
<name>A0A4P7CIN3_9PAST</name>
<dbReference type="InterPro" id="IPR050553">
    <property type="entry name" value="Thioredoxin_ResA/DsbE_sf"/>
</dbReference>
<keyword evidence="1" id="KW-1133">Transmembrane helix</keyword>
<protein>
    <submittedName>
        <fullName evidence="3">Protein disulfide oxidoreductase</fullName>
    </submittedName>
</protein>
<dbReference type="KEGG" id="aio:EXH44_04095"/>
<keyword evidence="1" id="KW-0812">Transmembrane</keyword>
<sequence length="171" mass="19863">MKKQTLIARFIKHILLLGSMFIILSVIMDWYRKPTAPTQFSEQVLYDIHQRPKVIAQLSHEKPLLLYFWGSWCKFCEFTSPAVSQLTQENANILAIALKSGNDDEVKQYMEEHQYSFATINDPTGEFSKSWDIQATPTLVIIKDGKMISHTTGFSTYWGIKTRLWLADWVR</sequence>
<proteinExistence type="predicted"/>
<dbReference type="AlphaFoldDB" id="A0A4P7CIN3"/>
<dbReference type="PANTHER" id="PTHR42852:SF17">
    <property type="entry name" value="THIOREDOXIN-LIKE PROTEIN HI_1115"/>
    <property type="match status" value="1"/>
</dbReference>
<dbReference type="PANTHER" id="PTHR42852">
    <property type="entry name" value="THIOL:DISULFIDE INTERCHANGE PROTEIN DSBE"/>
    <property type="match status" value="1"/>
</dbReference>
<dbReference type="SUPFAM" id="SSF52833">
    <property type="entry name" value="Thioredoxin-like"/>
    <property type="match status" value="1"/>
</dbReference>
<dbReference type="GO" id="GO:0016209">
    <property type="term" value="F:antioxidant activity"/>
    <property type="evidence" value="ECO:0007669"/>
    <property type="project" value="InterPro"/>
</dbReference>
<dbReference type="GO" id="GO:0016491">
    <property type="term" value="F:oxidoreductase activity"/>
    <property type="evidence" value="ECO:0007669"/>
    <property type="project" value="InterPro"/>
</dbReference>
<dbReference type="Proteomes" id="UP000294444">
    <property type="component" value="Chromosome"/>
</dbReference>
<reference evidence="3 4" key="1">
    <citation type="submission" date="2019-03" db="EMBL/GenBank/DDBJ databases">
        <authorList>
            <person name="Che Y."/>
            <person name="Zhou L."/>
        </authorList>
    </citation>
    <scope>NUCLEOTIDE SEQUENCE [LARGE SCALE GENOMIC DNA]</scope>
    <source>
        <strain evidence="3 4">AIFJ1607</strain>
    </source>
</reference>
<evidence type="ECO:0000313" key="4">
    <source>
        <dbReference type="Proteomes" id="UP000294444"/>
    </source>
</evidence>
<evidence type="ECO:0000256" key="1">
    <source>
        <dbReference type="SAM" id="Phobius"/>
    </source>
</evidence>
<dbReference type="EMBL" id="CP038145">
    <property type="protein sequence ID" value="QBQ63472.1"/>
    <property type="molecule type" value="Genomic_DNA"/>
</dbReference>
<dbReference type="InterPro" id="IPR000866">
    <property type="entry name" value="AhpC/TSA"/>
</dbReference>
<dbReference type="Gene3D" id="3.40.30.10">
    <property type="entry name" value="Glutaredoxin"/>
    <property type="match status" value="1"/>
</dbReference>
<feature type="transmembrane region" description="Helical" evidence="1">
    <location>
        <begin position="12"/>
        <end position="31"/>
    </location>
</feature>
<dbReference type="RefSeq" id="WP_162856389.1">
    <property type="nucleotide sequence ID" value="NZ_CP038145.1"/>
</dbReference>
<dbReference type="InterPro" id="IPR036249">
    <property type="entry name" value="Thioredoxin-like_sf"/>
</dbReference>
<dbReference type="Pfam" id="PF00578">
    <property type="entry name" value="AhpC-TSA"/>
    <property type="match status" value="1"/>
</dbReference>
<evidence type="ECO:0000313" key="3">
    <source>
        <dbReference type="EMBL" id="QBQ63472.1"/>
    </source>
</evidence>
<dbReference type="CDD" id="cd03011">
    <property type="entry name" value="TlpA_like_ScsD_MtbDsbE"/>
    <property type="match status" value="1"/>
</dbReference>
<accession>A0A4P7CIN3</accession>
<organism evidence="3 4">
    <name type="scientific">Actinobacillus indolicus</name>
    <dbReference type="NCBI Taxonomy" id="51049"/>
    <lineage>
        <taxon>Bacteria</taxon>
        <taxon>Pseudomonadati</taxon>
        <taxon>Pseudomonadota</taxon>
        <taxon>Gammaproteobacteria</taxon>
        <taxon>Pasteurellales</taxon>
        <taxon>Pasteurellaceae</taxon>
        <taxon>Actinobacillus</taxon>
    </lineage>
</organism>
<evidence type="ECO:0000259" key="2">
    <source>
        <dbReference type="Pfam" id="PF00578"/>
    </source>
</evidence>
<keyword evidence="1" id="KW-0472">Membrane</keyword>
<feature type="domain" description="Alkyl hydroperoxide reductase subunit C/ Thiol specific antioxidant" evidence="2">
    <location>
        <begin position="52"/>
        <end position="149"/>
    </location>
</feature>